<protein>
    <recommendedName>
        <fullName evidence="4">DUF4468 domain-containing protein</fullName>
    </recommendedName>
</protein>
<dbReference type="RefSeq" id="WP_342300140.1">
    <property type="nucleotide sequence ID" value="NZ_JBCEVZ010000053.1"/>
</dbReference>
<accession>A0ABU9M1B7</accession>
<dbReference type="Proteomes" id="UP001479606">
    <property type="component" value="Unassembled WGS sequence"/>
</dbReference>
<keyword evidence="1" id="KW-0732">Signal</keyword>
<feature type="chain" id="PRO_5047457227" description="DUF4468 domain-containing protein" evidence="1">
    <location>
        <begin position="21"/>
        <end position="168"/>
    </location>
</feature>
<keyword evidence="3" id="KW-1185">Reference proteome</keyword>
<name>A0ABU9M1B7_9BACT</name>
<evidence type="ECO:0008006" key="4">
    <source>
        <dbReference type="Google" id="ProtNLM"/>
    </source>
</evidence>
<proteinExistence type="predicted"/>
<dbReference type="EMBL" id="JBCEVZ010000053">
    <property type="protein sequence ID" value="MEL5995978.1"/>
    <property type="molecule type" value="Genomic_DNA"/>
</dbReference>
<reference evidence="2 3" key="1">
    <citation type="journal article" date="2018" name="Arch. Microbiol.">
        <title>Hymenobacter segetis sp. nov., isolated from soil.</title>
        <authorList>
            <person name="Ten L.N."/>
            <person name="Lim S.J."/>
            <person name="Kim B.O."/>
            <person name="Kang I.K."/>
            <person name="Jung H.Y."/>
        </authorList>
    </citation>
    <scope>NUCLEOTIDE SEQUENCE [LARGE SCALE GENOMIC DNA]</scope>
    <source>
        <strain evidence="2 3">S7-3-11</strain>
    </source>
</reference>
<evidence type="ECO:0000313" key="3">
    <source>
        <dbReference type="Proteomes" id="UP001479606"/>
    </source>
</evidence>
<organism evidence="2 3">
    <name type="scientific">Hymenobacter segetis</name>
    <dbReference type="NCBI Taxonomy" id="2025509"/>
    <lineage>
        <taxon>Bacteria</taxon>
        <taxon>Pseudomonadati</taxon>
        <taxon>Bacteroidota</taxon>
        <taxon>Cytophagia</taxon>
        <taxon>Cytophagales</taxon>
        <taxon>Hymenobacteraceae</taxon>
        <taxon>Hymenobacter</taxon>
    </lineage>
</organism>
<comment type="caution">
    <text evidence="2">The sequence shown here is derived from an EMBL/GenBank/DDBJ whole genome shotgun (WGS) entry which is preliminary data.</text>
</comment>
<gene>
    <name evidence="2" type="ORF">AAFH49_17315</name>
</gene>
<evidence type="ECO:0000256" key="1">
    <source>
        <dbReference type="SAM" id="SignalP"/>
    </source>
</evidence>
<evidence type="ECO:0000313" key="2">
    <source>
        <dbReference type="EMBL" id="MEL5995978.1"/>
    </source>
</evidence>
<sequence length="168" mass="19061">MTWRLLLLALLLLHGFLAAAQPTHYEWPRAAGTDSIAFEGVLPWPAEAGTEAERAALVRRWYHTRLNETQDHGLMEWRAPEARTYAGLPTGAHQELPLTEEVCRLTFRLALRPTPAGLAYRLWAFTIGRAGFDNATVSDLEQVLREVPGPHPELDRMQHRLRVALAHW</sequence>
<feature type="signal peptide" evidence="1">
    <location>
        <begin position="1"/>
        <end position="20"/>
    </location>
</feature>